<dbReference type="CDD" id="cd18139">
    <property type="entry name" value="HLD_clamp_RarA"/>
    <property type="match status" value="1"/>
</dbReference>
<organism evidence="7 8">
    <name type="scientific">Candidatus Shapirobacteria bacterium CG03_land_8_20_14_0_80_39_12</name>
    <dbReference type="NCBI Taxonomy" id="1974879"/>
    <lineage>
        <taxon>Bacteria</taxon>
        <taxon>Candidatus Shapironibacteriota</taxon>
    </lineage>
</organism>
<dbReference type="SMART" id="SM00382">
    <property type="entry name" value="AAA"/>
    <property type="match status" value="1"/>
</dbReference>
<evidence type="ECO:0000256" key="2">
    <source>
        <dbReference type="ARBA" id="ARBA00008959"/>
    </source>
</evidence>
<dbReference type="FunFam" id="3.40.50.300:FF:000137">
    <property type="entry name" value="Replication-associated recombination protein A"/>
    <property type="match status" value="1"/>
</dbReference>
<comment type="function">
    <text evidence="1">DNA-dependent ATPase that plays important roles in cellular responses to stalled DNA replication processes.</text>
</comment>
<evidence type="ECO:0000256" key="5">
    <source>
        <dbReference type="ARBA" id="ARBA00022840"/>
    </source>
</evidence>
<dbReference type="InterPro" id="IPR008921">
    <property type="entry name" value="DNA_pol3_clamp-load_cplx_C"/>
</dbReference>
<dbReference type="PANTHER" id="PTHR13779">
    <property type="entry name" value="WERNER HELICASE-INTERACTING PROTEIN 1 FAMILY MEMBER"/>
    <property type="match status" value="1"/>
</dbReference>
<dbReference type="GO" id="GO:0016887">
    <property type="term" value="F:ATP hydrolysis activity"/>
    <property type="evidence" value="ECO:0007669"/>
    <property type="project" value="InterPro"/>
</dbReference>
<dbReference type="GO" id="GO:0003677">
    <property type="term" value="F:DNA binding"/>
    <property type="evidence" value="ECO:0007669"/>
    <property type="project" value="InterPro"/>
</dbReference>
<dbReference type="SUPFAM" id="SSF48019">
    <property type="entry name" value="post-AAA+ oligomerization domain-like"/>
    <property type="match status" value="1"/>
</dbReference>
<dbReference type="InterPro" id="IPR051314">
    <property type="entry name" value="AAA_ATPase_RarA/MGS1/WRNIP1"/>
</dbReference>
<evidence type="ECO:0000256" key="4">
    <source>
        <dbReference type="ARBA" id="ARBA00022741"/>
    </source>
</evidence>
<keyword evidence="5" id="KW-0067">ATP-binding</keyword>
<feature type="domain" description="AAA+ ATPase" evidence="6">
    <location>
        <begin position="40"/>
        <end position="158"/>
    </location>
</feature>
<evidence type="ECO:0000259" key="6">
    <source>
        <dbReference type="SMART" id="SM00382"/>
    </source>
</evidence>
<protein>
    <submittedName>
        <fullName evidence="7">AAA family ATPase</fullName>
    </submittedName>
</protein>
<proteinExistence type="inferred from homology"/>
<evidence type="ECO:0000256" key="3">
    <source>
        <dbReference type="ARBA" id="ARBA00022705"/>
    </source>
</evidence>
<keyword evidence="4" id="KW-0547">Nucleotide-binding</keyword>
<dbReference type="InterPro" id="IPR021886">
    <property type="entry name" value="MgsA_C"/>
</dbReference>
<dbReference type="AlphaFoldDB" id="A0A2M7BET7"/>
<gene>
    <name evidence="7" type="ORF">COS54_00735</name>
</gene>
<sequence length="400" mass="44804">MDNSSPLADRLRPTEFADFVGQEHLVGPNGLLRKLAEKDELVSLIFWGPPGCGKTTLAKIIASKTKSYFVHFSAVSSGIDEVKKVVAQAGERKKLYGQRTILFVDEIHRFNKLQQDAFLPYVEDGTIILIGATTENPSFEVIGPLLSRCRVFVLESLGENELNKIIDRGIKELNLKIEPDARAFLIEAANGDARNVLNILEIAEKIVKDKITLKDIEEAMQKKTLLYDKAGEEHYNLISAVHKAMRGSDPDAAIYYICRMLEAGEDPLYVARRMVRFASEDIGNADPEALQLAVAAFEACDRVGMPECRIFLVQLAAYLALAPKDNAAYLAEGAATEDIKRFGNLPVPLKFRNPVTKLMKEIGYGEGYKYAHNFRSEELKDEVYLPDRLKGKKYYLPKKK</sequence>
<evidence type="ECO:0000313" key="7">
    <source>
        <dbReference type="EMBL" id="PIV01597.1"/>
    </source>
</evidence>
<dbReference type="InterPro" id="IPR003959">
    <property type="entry name" value="ATPase_AAA_core"/>
</dbReference>
<comment type="similarity">
    <text evidence="2">Belongs to the AAA ATPase family. RarA/MGS1/WRNIP1 subfamily.</text>
</comment>
<keyword evidence="3" id="KW-0235">DNA replication</keyword>
<evidence type="ECO:0000256" key="1">
    <source>
        <dbReference type="ARBA" id="ARBA00002393"/>
    </source>
</evidence>
<dbReference type="Gene3D" id="1.20.272.10">
    <property type="match status" value="1"/>
</dbReference>
<dbReference type="Pfam" id="PF12002">
    <property type="entry name" value="MgsA_C"/>
    <property type="match status" value="1"/>
</dbReference>
<name>A0A2M7BET7_9BACT</name>
<dbReference type="Pfam" id="PF16193">
    <property type="entry name" value="AAA_assoc_2"/>
    <property type="match status" value="1"/>
</dbReference>
<dbReference type="GO" id="GO:0000731">
    <property type="term" value="P:DNA synthesis involved in DNA repair"/>
    <property type="evidence" value="ECO:0007669"/>
    <property type="project" value="TreeGrafter"/>
</dbReference>
<dbReference type="InterPro" id="IPR027417">
    <property type="entry name" value="P-loop_NTPase"/>
</dbReference>
<dbReference type="FunFam" id="1.20.272.10:FF:000001">
    <property type="entry name" value="Putative AAA family ATPase"/>
    <property type="match status" value="1"/>
</dbReference>
<dbReference type="PANTHER" id="PTHR13779:SF7">
    <property type="entry name" value="ATPASE WRNIP1"/>
    <property type="match status" value="1"/>
</dbReference>
<reference evidence="8" key="1">
    <citation type="submission" date="2017-09" db="EMBL/GenBank/DDBJ databases">
        <title>Depth-based differentiation of microbial function through sediment-hosted aquifers and enrichment of novel symbionts in the deep terrestrial subsurface.</title>
        <authorList>
            <person name="Probst A.J."/>
            <person name="Ladd B."/>
            <person name="Jarett J.K."/>
            <person name="Geller-Mcgrath D.E."/>
            <person name="Sieber C.M.K."/>
            <person name="Emerson J.B."/>
            <person name="Anantharaman K."/>
            <person name="Thomas B.C."/>
            <person name="Malmstrom R."/>
            <person name="Stieglmeier M."/>
            <person name="Klingl A."/>
            <person name="Woyke T."/>
            <person name="Ryan C.M."/>
            <person name="Banfield J.F."/>
        </authorList>
    </citation>
    <scope>NUCLEOTIDE SEQUENCE [LARGE SCALE GENOMIC DNA]</scope>
</reference>
<dbReference type="GO" id="GO:0008047">
    <property type="term" value="F:enzyme activator activity"/>
    <property type="evidence" value="ECO:0007669"/>
    <property type="project" value="TreeGrafter"/>
</dbReference>
<dbReference type="Gene3D" id="1.10.3710.10">
    <property type="entry name" value="DNA polymerase III clamp loader subunits, C-terminal domain"/>
    <property type="match status" value="1"/>
</dbReference>
<dbReference type="Pfam" id="PF00004">
    <property type="entry name" value="AAA"/>
    <property type="match status" value="1"/>
</dbReference>
<dbReference type="InterPro" id="IPR032423">
    <property type="entry name" value="AAA_assoc_2"/>
</dbReference>
<dbReference type="CDD" id="cd00009">
    <property type="entry name" value="AAA"/>
    <property type="match status" value="1"/>
</dbReference>
<accession>A0A2M7BET7</accession>
<dbReference type="Gene3D" id="1.10.8.60">
    <property type="match status" value="1"/>
</dbReference>
<dbReference type="GO" id="GO:0005524">
    <property type="term" value="F:ATP binding"/>
    <property type="evidence" value="ECO:0007669"/>
    <property type="project" value="UniProtKB-KW"/>
</dbReference>
<dbReference type="Proteomes" id="UP000229631">
    <property type="component" value="Unassembled WGS sequence"/>
</dbReference>
<dbReference type="Gene3D" id="3.40.50.300">
    <property type="entry name" value="P-loop containing nucleotide triphosphate hydrolases"/>
    <property type="match status" value="1"/>
</dbReference>
<evidence type="ECO:0000313" key="8">
    <source>
        <dbReference type="Proteomes" id="UP000229631"/>
    </source>
</evidence>
<dbReference type="InterPro" id="IPR003593">
    <property type="entry name" value="AAA+_ATPase"/>
</dbReference>
<dbReference type="GO" id="GO:0017116">
    <property type="term" value="F:single-stranded DNA helicase activity"/>
    <property type="evidence" value="ECO:0007669"/>
    <property type="project" value="TreeGrafter"/>
</dbReference>
<dbReference type="GO" id="GO:0006261">
    <property type="term" value="P:DNA-templated DNA replication"/>
    <property type="evidence" value="ECO:0007669"/>
    <property type="project" value="TreeGrafter"/>
</dbReference>
<dbReference type="EMBL" id="PEVC01000017">
    <property type="protein sequence ID" value="PIV01597.1"/>
    <property type="molecule type" value="Genomic_DNA"/>
</dbReference>
<comment type="caution">
    <text evidence="7">The sequence shown here is derived from an EMBL/GenBank/DDBJ whole genome shotgun (WGS) entry which is preliminary data.</text>
</comment>
<dbReference type="SUPFAM" id="SSF52540">
    <property type="entry name" value="P-loop containing nucleoside triphosphate hydrolases"/>
    <property type="match status" value="1"/>
</dbReference>